<keyword evidence="3" id="KW-1185">Reference proteome</keyword>
<dbReference type="STRING" id="858640.A3K86_19090"/>
<gene>
    <name evidence="2" type="ORF">A3K86_19090</name>
</gene>
<reference evidence="2 3" key="1">
    <citation type="submission" date="2016-03" db="EMBL/GenBank/DDBJ databases">
        <title>Photobacterium proteolyticum sp. nov. a protease producing bacterium isolated from ocean sediments of Laizhou Bay.</title>
        <authorList>
            <person name="Li Y."/>
        </authorList>
    </citation>
    <scope>NUCLEOTIDE SEQUENCE [LARGE SCALE GENOMIC DNA]</scope>
    <source>
        <strain evidence="2 3">R-40508</strain>
    </source>
</reference>
<dbReference type="OrthoDB" id="5600407at2"/>
<dbReference type="AlphaFoldDB" id="A0A178K198"/>
<evidence type="ECO:0000313" key="2">
    <source>
        <dbReference type="EMBL" id="OAN11080.1"/>
    </source>
</evidence>
<dbReference type="Gene3D" id="3.40.50.10610">
    <property type="entry name" value="ABC-type transport auxiliary lipoprotein component"/>
    <property type="match status" value="1"/>
</dbReference>
<accession>A0A178K198</accession>
<dbReference type="RefSeq" id="WP_068335149.1">
    <property type="nucleotide sequence ID" value="NZ_LVHF01000033.1"/>
</dbReference>
<proteinExistence type="predicted"/>
<dbReference type="PROSITE" id="PS51257">
    <property type="entry name" value="PROKAR_LIPOPROTEIN"/>
    <property type="match status" value="1"/>
</dbReference>
<organism evidence="2 3">
    <name type="scientific">Photobacterium jeanii</name>
    <dbReference type="NCBI Taxonomy" id="858640"/>
    <lineage>
        <taxon>Bacteria</taxon>
        <taxon>Pseudomonadati</taxon>
        <taxon>Pseudomonadota</taxon>
        <taxon>Gammaproteobacteria</taxon>
        <taxon>Vibrionales</taxon>
        <taxon>Vibrionaceae</taxon>
        <taxon>Photobacterium</taxon>
    </lineage>
</organism>
<sequence length="196" mass="21191">MKAWLLGSAMALSTLVGCSSQPQDLRATYILPIASNTVAAVMPQRVNQPLLVVRPVEMAAHLSGMGLVYQTSDTEVIQAQHNTWADSIAQQLTQRITTDLRGKQTKYWPSELTPALSSAGLAKLQVKFTQFNGHYSGDAVLSGEYLLIDASGKLQGVYPFSLRVPLSQDGYDAQVSALSKGVDQLTTQIAQRVALK</sequence>
<dbReference type="Proteomes" id="UP000078503">
    <property type="component" value="Unassembled WGS sequence"/>
</dbReference>
<feature type="domain" description="ABC-type transport auxiliary lipoprotein component" evidence="1">
    <location>
        <begin position="37"/>
        <end position="190"/>
    </location>
</feature>
<dbReference type="EMBL" id="LVHF01000033">
    <property type="protein sequence ID" value="OAN11080.1"/>
    <property type="molecule type" value="Genomic_DNA"/>
</dbReference>
<dbReference type="SUPFAM" id="SSF159594">
    <property type="entry name" value="XCC0632-like"/>
    <property type="match status" value="1"/>
</dbReference>
<evidence type="ECO:0000313" key="3">
    <source>
        <dbReference type="Proteomes" id="UP000078503"/>
    </source>
</evidence>
<name>A0A178K198_9GAMM</name>
<protein>
    <recommendedName>
        <fullName evidence="1">ABC-type transport auxiliary lipoprotein component domain-containing protein</fullName>
    </recommendedName>
</protein>
<evidence type="ECO:0000259" key="1">
    <source>
        <dbReference type="Pfam" id="PF03886"/>
    </source>
</evidence>
<dbReference type="Pfam" id="PF03886">
    <property type="entry name" value="ABC_trans_aux"/>
    <property type="match status" value="1"/>
</dbReference>
<comment type="caution">
    <text evidence="2">The sequence shown here is derived from an EMBL/GenBank/DDBJ whole genome shotgun (WGS) entry which is preliminary data.</text>
</comment>
<dbReference type="InterPro" id="IPR005586">
    <property type="entry name" value="ABC_trans_aux"/>
</dbReference>